<name>A0AA88HE46_ARTSF</name>
<keyword evidence="3" id="KW-1185">Reference proteome</keyword>
<evidence type="ECO:0000313" key="2">
    <source>
        <dbReference type="EMBL" id="KAK2707390.1"/>
    </source>
</evidence>
<dbReference type="GO" id="GO:0005886">
    <property type="term" value="C:plasma membrane"/>
    <property type="evidence" value="ECO:0007669"/>
    <property type="project" value="TreeGrafter"/>
</dbReference>
<dbReference type="Gene3D" id="1.10.287.10">
    <property type="entry name" value="S15/NS1, RNA-binding"/>
    <property type="match status" value="1"/>
</dbReference>
<dbReference type="GO" id="GO:0055038">
    <property type="term" value="C:recycling endosome membrane"/>
    <property type="evidence" value="ECO:0007669"/>
    <property type="project" value="TreeGrafter"/>
</dbReference>
<evidence type="ECO:0000313" key="3">
    <source>
        <dbReference type="Proteomes" id="UP001187531"/>
    </source>
</evidence>
<dbReference type="Proteomes" id="UP001187531">
    <property type="component" value="Unassembled WGS sequence"/>
</dbReference>
<dbReference type="PANTHER" id="PTHR11216">
    <property type="entry name" value="EH DOMAIN"/>
    <property type="match status" value="1"/>
</dbReference>
<feature type="domain" description="DUF5600" evidence="1">
    <location>
        <begin position="249"/>
        <end position="339"/>
    </location>
</feature>
<dbReference type="Gene3D" id="3.40.50.300">
    <property type="entry name" value="P-loop containing nucleotide triphosphate hydrolases"/>
    <property type="match status" value="1"/>
</dbReference>
<dbReference type="InterPro" id="IPR027417">
    <property type="entry name" value="P-loop_NTPase"/>
</dbReference>
<dbReference type="GO" id="GO:0060271">
    <property type="term" value="P:cilium assembly"/>
    <property type="evidence" value="ECO:0007669"/>
    <property type="project" value="TreeGrafter"/>
</dbReference>
<dbReference type="InterPro" id="IPR040990">
    <property type="entry name" value="DUF5600"/>
</dbReference>
<dbReference type="GO" id="GO:0045296">
    <property type="term" value="F:cadherin binding"/>
    <property type="evidence" value="ECO:0007669"/>
    <property type="project" value="TreeGrafter"/>
</dbReference>
<dbReference type="SUPFAM" id="SSF52540">
    <property type="entry name" value="P-loop containing nucleoside triphosphate hydrolases"/>
    <property type="match status" value="1"/>
</dbReference>
<evidence type="ECO:0000259" key="1">
    <source>
        <dbReference type="Pfam" id="PF18150"/>
    </source>
</evidence>
<dbReference type="Gene3D" id="1.10.268.20">
    <property type="match status" value="1"/>
</dbReference>
<dbReference type="EMBL" id="JAVRJZ010000019">
    <property type="protein sequence ID" value="KAK2707390.1"/>
    <property type="molecule type" value="Genomic_DNA"/>
</dbReference>
<dbReference type="GO" id="GO:0072659">
    <property type="term" value="P:protein localization to plasma membrane"/>
    <property type="evidence" value="ECO:0007669"/>
    <property type="project" value="TreeGrafter"/>
</dbReference>
<dbReference type="PANTHER" id="PTHR11216:SF31">
    <property type="entry name" value="AT21416P"/>
    <property type="match status" value="1"/>
</dbReference>
<proteinExistence type="predicted"/>
<comment type="caution">
    <text evidence="2">The sequence shown here is derived from an EMBL/GenBank/DDBJ whole genome shotgun (WGS) entry which is preliminary data.</text>
</comment>
<accession>A0AA88HE46</accession>
<feature type="non-terminal residue" evidence="2">
    <location>
        <position position="1"/>
    </location>
</feature>
<dbReference type="GO" id="GO:0006897">
    <property type="term" value="P:endocytosis"/>
    <property type="evidence" value="ECO:0007669"/>
    <property type="project" value="TreeGrafter"/>
</dbReference>
<gene>
    <name evidence="2" type="ORF">QYM36_015175</name>
</gene>
<dbReference type="GO" id="GO:0005769">
    <property type="term" value="C:early endosome"/>
    <property type="evidence" value="ECO:0007669"/>
    <property type="project" value="TreeGrafter"/>
</dbReference>
<dbReference type="GO" id="GO:0032456">
    <property type="term" value="P:endocytic recycling"/>
    <property type="evidence" value="ECO:0007669"/>
    <property type="project" value="TreeGrafter"/>
</dbReference>
<dbReference type="Pfam" id="PF18150">
    <property type="entry name" value="DUF5600"/>
    <property type="match status" value="1"/>
</dbReference>
<organism evidence="2 3">
    <name type="scientific">Artemia franciscana</name>
    <name type="common">Brine shrimp</name>
    <name type="synonym">Artemia sanfranciscana</name>
    <dbReference type="NCBI Taxonomy" id="6661"/>
    <lineage>
        <taxon>Eukaryota</taxon>
        <taxon>Metazoa</taxon>
        <taxon>Ecdysozoa</taxon>
        <taxon>Arthropoda</taxon>
        <taxon>Crustacea</taxon>
        <taxon>Branchiopoda</taxon>
        <taxon>Anostraca</taxon>
        <taxon>Artemiidae</taxon>
        <taxon>Artemia</taxon>
    </lineage>
</organism>
<dbReference type="GO" id="GO:0048471">
    <property type="term" value="C:perinuclear region of cytoplasm"/>
    <property type="evidence" value="ECO:0007669"/>
    <property type="project" value="TreeGrafter"/>
</dbReference>
<sequence length="507" mass="57744">MTGNNDKNNIEKIYNEMILPMEKKFVFNEFYSCELAKDYFTVEEKASVLLVGPELTGKTSFVRKIIGQNYPGMRIGPGPKTDRFIMVTYGENDNAIPDNLPFGATKELQTAYLSQCRRCCVDADVLKNLTIVDTTEILSDENFADLAWFAEQVDVILLFFDPENVLISRDFRKSIEAMNSHEDKMRIIFNKTETMSRGEVLNAYRQIVFSVSKVLSQQEPPEIYRGSFGDDEKELKKDLMSLHNNIRKRKINDLIKRAKSAKIHALLIIELGKGCPKLFGEVQFRIRNFEETWEEIERKFNLGIRDFPQKKKMQEKLASWDFANFPCFSKKLNILDDAIHQLEQCEFKALTGSDWKPTTAPVVPAAKPADQLNYKIVALVDKIDKDKKEIIRLKSEFNLRTGADMKPATAGLESKESSWLIFTFFLIEVKSLLALKGEFKALTGSDWKPTTAPVVPAAKPADQLNYKIAALVDKDKKEIIRLNSEFKLRTGADMKPATAGLESKEPS</sequence>
<protein>
    <recommendedName>
        <fullName evidence="1">DUF5600 domain-containing protein</fullName>
    </recommendedName>
</protein>
<reference evidence="2" key="1">
    <citation type="submission" date="2023-07" db="EMBL/GenBank/DDBJ databases">
        <title>Chromosome-level genome assembly of Artemia franciscana.</title>
        <authorList>
            <person name="Jo E."/>
        </authorList>
    </citation>
    <scope>NUCLEOTIDE SEQUENCE</scope>
    <source>
        <tissue evidence="2">Whole body</tissue>
    </source>
</reference>
<dbReference type="AlphaFoldDB" id="A0AA88HE46"/>
<dbReference type="GO" id="GO:0030139">
    <property type="term" value="C:endocytic vesicle"/>
    <property type="evidence" value="ECO:0007669"/>
    <property type="project" value="TreeGrafter"/>
</dbReference>